<evidence type="ECO:0000256" key="1">
    <source>
        <dbReference type="ARBA" id="ARBA00012513"/>
    </source>
</evidence>
<keyword evidence="4" id="KW-0547">Nucleotide-binding</keyword>
<dbReference type="InterPro" id="IPR001480">
    <property type="entry name" value="Bulb-type_lectin_dom"/>
</dbReference>
<evidence type="ECO:0000256" key="7">
    <source>
        <dbReference type="SAM" id="MobiDB-lite"/>
    </source>
</evidence>
<reference evidence="11" key="1">
    <citation type="submission" date="2016-10" db="EMBL/GenBank/DDBJ databases">
        <title>Frankia sp. NRRL B-16386 Genome sequencing.</title>
        <authorList>
            <person name="Ghodhbane-Gtari F."/>
            <person name="Swanson E."/>
            <person name="Gueddou A."/>
            <person name="Hezbri K."/>
            <person name="Ktari K."/>
            <person name="Nouioui I."/>
            <person name="Morris K."/>
            <person name="Simpson S."/>
            <person name="Abebe-Akele F."/>
            <person name="Thomas K."/>
            <person name="Gtari M."/>
            <person name="Tisa L.S."/>
        </authorList>
    </citation>
    <scope>NUCLEOTIDE SEQUENCE [LARGE SCALE GENOMIC DNA]</scope>
    <source>
        <strain evidence="11">NRRL B-16386</strain>
    </source>
</reference>
<dbReference type="SUPFAM" id="SSF56112">
    <property type="entry name" value="Protein kinase-like (PK-like)"/>
    <property type="match status" value="1"/>
</dbReference>
<accession>A0A1V2IG86</accession>
<feature type="compositionally biased region" description="Pro residues" evidence="7">
    <location>
        <begin position="442"/>
        <end position="467"/>
    </location>
</feature>
<keyword evidence="5" id="KW-0418">Kinase</keyword>
<dbReference type="InterPro" id="IPR008271">
    <property type="entry name" value="Ser/Thr_kinase_AS"/>
</dbReference>
<evidence type="ECO:0000256" key="6">
    <source>
        <dbReference type="ARBA" id="ARBA00022840"/>
    </source>
</evidence>
<dbReference type="STRING" id="1834516.BL253_09670"/>
<dbReference type="PANTHER" id="PTHR43289">
    <property type="entry name" value="MITOGEN-ACTIVATED PROTEIN KINASE KINASE KINASE 20-RELATED"/>
    <property type="match status" value="1"/>
</dbReference>
<keyword evidence="6" id="KW-0067">ATP-binding</keyword>
<feature type="region of interest" description="Disordered" evidence="7">
    <location>
        <begin position="1"/>
        <end position="23"/>
    </location>
</feature>
<dbReference type="GO" id="GO:0004674">
    <property type="term" value="F:protein serine/threonine kinase activity"/>
    <property type="evidence" value="ECO:0007669"/>
    <property type="project" value="UniProtKB-KW"/>
</dbReference>
<gene>
    <name evidence="10" type="ORF">BL253_09670</name>
</gene>
<dbReference type="RefSeq" id="WP_076815607.1">
    <property type="nucleotide sequence ID" value="NZ_MOMC01000016.1"/>
</dbReference>
<keyword evidence="3" id="KW-0808">Transferase</keyword>
<organism evidence="10 11">
    <name type="scientific">Pseudofrankia asymbiotica</name>
    <dbReference type="NCBI Taxonomy" id="1834516"/>
    <lineage>
        <taxon>Bacteria</taxon>
        <taxon>Bacillati</taxon>
        <taxon>Actinomycetota</taxon>
        <taxon>Actinomycetes</taxon>
        <taxon>Frankiales</taxon>
        <taxon>Frankiaceae</taxon>
        <taxon>Pseudofrankia</taxon>
    </lineage>
</organism>
<dbReference type="EC" id="2.7.11.1" evidence="1"/>
<evidence type="ECO:0000313" key="11">
    <source>
        <dbReference type="Proteomes" id="UP000188929"/>
    </source>
</evidence>
<dbReference type="SMART" id="SM00220">
    <property type="entry name" value="S_TKc"/>
    <property type="match status" value="1"/>
</dbReference>
<feature type="domain" description="Bulb-type lectin" evidence="9">
    <location>
        <begin position="487"/>
        <end position="599"/>
    </location>
</feature>
<dbReference type="PROSITE" id="PS00108">
    <property type="entry name" value="PROTEIN_KINASE_ST"/>
    <property type="match status" value="1"/>
</dbReference>
<dbReference type="GO" id="GO:0005524">
    <property type="term" value="F:ATP binding"/>
    <property type="evidence" value="ECO:0007669"/>
    <property type="project" value="UniProtKB-KW"/>
</dbReference>
<dbReference type="Pfam" id="PF00069">
    <property type="entry name" value="Pkinase"/>
    <property type="match status" value="1"/>
</dbReference>
<evidence type="ECO:0000259" key="8">
    <source>
        <dbReference type="PROSITE" id="PS50011"/>
    </source>
</evidence>
<proteinExistence type="predicted"/>
<dbReference type="OrthoDB" id="9762169at2"/>
<dbReference type="PROSITE" id="PS50927">
    <property type="entry name" value="BULB_LECTIN"/>
    <property type="match status" value="1"/>
</dbReference>
<dbReference type="CDD" id="cd14014">
    <property type="entry name" value="STKc_PknB_like"/>
    <property type="match status" value="1"/>
</dbReference>
<keyword evidence="2" id="KW-0723">Serine/threonine-protein kinase</keyword>
<evidence type="ECO:0000313" key="10">
    <source>
        <dbReference type="EMBL" id="ONH31476.1"/>
    </source>
</evidence>
<keyword evidence="11" id="KW-1185">Reference proteome</keyword>
<feature type="domain" description="Protein kinase" evidence="8">
    <location>
        <begin position="19"/>
        <end position="285"/>
    </location>
</feature>
<feature type="compositionally biased region" description="Low complexity" evidence="7">
    <location>
        <begin position="415"/>
        <end position="441"/>
    </location>
</feature>
<dbReference type="PROSITE" id="PS50011">
    <property type="entry name" value="PROTEIN_KINASE_DOM"/>
    <property type="match status" value="1"/>
</dbReference>
<dbReference type="InterPro" id="IPR000719">
    <property type="entry name" value="Prot_kinase_dom"/>
</dbReference>
<evidence type="ECO:0000256" key="2">
    <source>
        <dbReference type="ARBA" id="ARBA00022527"/>
    </source>
</evidence>
<sequence>MTVDSSADTGSARDLPPNFRQLAPVGSGSAGQVYRAYDEALSRTVALKLFTGPLTDNPAALAAFRLECATLGRLSAHPGVVSVHSAGVTPSGRPWLCMQFVPGGTLSRALRRDGPLTQAEALRTGALVADTLAWAHGLTPPVLHCDVKPGNILLTGDGHPLLSDFGVSVWVASGRSSVTVKGFTQAYAAPEVLFHGRFSPRSEVWSLAATLFEMLTGTPPFEQLPGEGTGAFIERVGYGLPRDAGIGLSGPLRALLRRGLAVNREDRWPSAAAFAAAIRSAQAELGLPVTPAIPAPAPPPAHDVLVADAPAIHATPQPSLPSPAGPPSLSNGTPAGIHGPRPDGRPVHPSQEPARPDGLAGGAGAPGSAAKQPGTGPRRTVPHWWIPAAFSLAVVVALTLILVPRSRGPSSLSEPPLGASLSAGPPSSAAPTSSLLTETVPSLPPPSTQPAQPPPGPVDSAPPPPPTTGGSHSQIPSSSPGLPGPAQAVLQPGQRMGQGQKLVSGNGRFVAAMQFDGNLVVYSEGPGAVTPAWESGTGGTAASYAVMRDDGDLVLYGNDGTTVYWSSDTHGSDMYLWMRDNGELVICLEDGTVLWARRTGSG</sequence>
<dbReference type="InterPro" id="IPR036426">
    <property type="entry name" value="Bulb-type_lectin_dom_sf"/>
</dbReference>
<dbReference type="Gene3D" id="3.30.200.20">
    <property type="entry name" value="Phosphorylase Kinase, domain 1"/>
    <property type="match status" value="1"/>
</dbReference>
<evidence type="ECO:0000256" key="4">
    <source>
        <dbReference type="ARBA" id="ARBA00022741"/>
    </source>
</evidence>
<comment type="caution">
    <text evidence="10">The sequence shown here is derived from an EMBL/GenBank/DDBJ whole genome shotgun (WGS) entry which is preliminary data.</text>
</comment>
<dbReference type="AlphaFoldDB" id="A0A1V2IG86"/>
<evidence type="ECO:0000256" key="5">
    <source>
        <dbReference type="ARBA" id="ARBA00022777"/>
    </source>
</evidence>
<dbReference type="PANTHER" id="PTHR43289:SF6">
    <property type="entry name" value="SERINE_THREONINE-PROTEIN KINASE NEKL-3"/>
    <property type="match status" value="1"/>
</dbReference>
<evidence type="ECO:0000256" key="3">
    <source>
        <dbReference type="ARBA" id="ARBA00022679"/>
    </source>
</evidence>
<dbReference type="EMBL" id="MOMC01000016">
    <property type="protein sequence ID" value="ONH31476.1"/>
    <property type="molecule type" value="Genomic_DNA"/>
</dbReference>
<dbReference type="SUPFAM" id="SSF51110">
    <property type="entry name" value="alpha-D-mannose-specific plant lectins"/>
    <property type="match status" value="1"/>
</dbReference>
<dbReference type="SMART" id="SM00108">
    <property type="entry name" value="B_lectin"/>
    <property type="match status" value="1"/>
</dbReference>
<protein>
    <recommendedName>
        <fullName evidence="1">non-specific serine/threonine protein kinase</fullName>
        <ecNumber evidence="1">2.7.11.1</ecNumber>
    </recommendedName>
</protein>
<dbReference type="Gene3D" id="2.90.10.10">
    <property type="entry name" value="Bulb-type lectin domain"/>
    <property type="match status" value="2"/>
</dbReference>
<feature type="region of interest" description="Disordered" evidence="7">
    <location>
        <begin position="406"/>
        <end position="501"/>
    </location>
</feature>
<dbReference type="Gene3D" id="1.10.510.10">
    <property type="entry name" value="Transferase(Phosphotransferase) domain 1"/>
    <property type="match status" value="1"/>
</dbReference>
<evidence type="ECO:0000259" key="9">
    <source>
        <dbReference type="PROSITE" id="PS50927"/>
    </source>
</evidence>
<dbReference type="Proteomes" id="UP000188929">
    <property type="component" value="Unassembled WGS sequence"/>
</dbReference>
<dbReference type="InterPro" id="IPR011009">
    <property type="entry name" value="Kinase-like_dom_sf"/>
</dbReference>
<feature type="region of interest" description="Disordered" evidence="7">
    <location>
        <begin position="313"/>
        <end position="378"/>
    </location>
</feature>
<name>A0A1V2IG86_9ACTN</name>